<reference evidence="1 2" key="1">
    <citation type="submission" date="2012-12" db="EMBL/GenBank/DDBJ databases">
        <title>Novel taxa of Listeriaceae from agricultural environments in the United States.</title>
        <authorList>
            <person name="den Bakker H.C."/>
            <person name="Allred A."/>
            <person name="Warchocki S."/>
            <person name="Wright E.M."/>
            <person name="Burrell A."/>
            <person name="Nightingale K.K."/>
            <person name="Kephart D."/>
            <person name="Wiedmann M."/>
        </authorList>
    </citation>
    <scope>NUCLEOTIDE SEQUENCE [LARGE SCALE GENOMIC DNA]</scope>
    <source>
        <strain evidence="1 2">FSL F6-1037</strain>
    </source>
</reference>
<dbReference type="EMBL" id="AODH01000112">
    <property type="protein sequence ID" value="EUJ32763.1"/>
    <property type="molecule type" value="Genomic_DNA"/>
</dbReference>
<gene>
    <name evidence="1" type="ORF">BCAMP_13005</name>
</gene>
<proteinExistence type="predicted"/>
<evidence type="ECO:0000313" key="1">
    <source>
        <dbReference type="EMBL" id="EUJ32763.1"/>
    </source>
</evidence>
<keyword evidence="2" id="KW-1185">Reference proteome</keyword>
<evidence type="ECO:0000313" key="2">
    <source>
        <dbReference type="Proteomes" id="UP000019243"/>
    </source>
</evidence>
<organism evidence="1 2">
    <name type="scientific">Brochothrix campestris FSL F6-1037</name>
    <dbReference type="NCBI Taxonomy" id="1265861"/>
    <lineage>
        <taxon>Bacteria</taxon>
        <taxon>Bacillati</taxon>
        <taxon>Bacillota</taxon>
        <taxon>Bacilli</taxon>
        <taxon>Bacillales</taxon>
        <taxon>Listeriaceae</taxon>
        <taxon>Brochothrix</taxon>
    </lineage>
</organism>
<dbReference type="AlphaFoldDB" id="W7CII0"/>
<comment type="caution">
    <text evidence="1">The sequence shown here is derived from an EMBL/GenBank/DDBJ whole genome shotgun (WGS) entry which is preliminary data.</text>
</comment>
<accession>W7CII0</accession>
<dbReference type="OrthoDB" id="2327088at2"/>
<dbReference type="RefSeq" id="WP_035315912.1">
    <property type="nucleotide sequence ID" value="NZ_AODH01000112.1"/>
</dbReference>
<dbReference type="Proteomes" id="UP000019243">
    <property type="component" value="Unassembled WGS sequence"/>
</dbReference>
<sequence length="172" mass="17738">MKLAQLMAIGLTVGTIGVSVATVSADEVRDGSTAASVTLKGGELTFSEIAPTIAFEDITLTGEAQTVGAKAEAIIGINDYRGIDENWDLTVKETAPVDAKSFTEQGLQINLAATANAGVTAETVAVSEENQLVANGSRFEHAIDLNPTLAAPKATAAGTYATTLDWTLKPAE</sequence>
<protein>
    <recommendedName>
        <fullName evidence="3">WxL domain-containing protein</fullName>
    </recommendedName>
</protein>
<evidence type="ECO:0008006" key="3">
    <source>
        <dbReference type="Google" id="ProtNLM"/>
    </source>
</evidence>
<name>W7CII0_9LIST</name>